<evidence type="ECO:0000256" key="2">
    <source>
        <dbReference type="ARBA" id="ARBA00022630"/>
    </source>
</evidence>
<dbReference type="Gene3D" id="3.50.50.60">
    <property type="entry name" value="FAD/NAD(P)-binding domain"/>
    <property type="match status" value="1"/>
</dbReference>
<keyword evidence="5" id="KW-0503">Monooxygenase</keyword>
<dbReference type="InterPro" id="IPR050493">
    <property type="entry name" value="FAD-dep_Monooxygenase_BioMet"/>
</dbReference>
<protein>
    <submittedName>
        <fullName evidence="7">FAD/NAD(P)-binding domain-containing protein</fullName>
    </submittedName>
</protein>
<name>A0A6A6SIV7_9PLEO</name>
<proteinExistence type="inferred from homology"/>
<evidence type="ECO:0000259" key="6">
    <source>
        <dbReference type="Pfam" id="PF01494"/>
    </source>
</evidence>
<keyword evidence="3" id="KW-0274">FAD</keyword>
<evidence type="ECO:0000256" key="1">
    <source>
        <dbReference type="ARBA" id="ARBA00007992"/>
    </source>
</evidence>
<dbReference type="Proteomes" id="UP000799324">
    <property type="component" value="Unassembled WGS sequence"/>
</dbReference>
<feature type="domain" description="FAD-binding" evidence="6">
    <location>
        <begin position="107"/>
        <end position="357"/>
    </location>
</feature>
<keyword evidence="4" id="KW-0560">Oxidoreductase</keyword>
<dbReference type="Pfam" id="PF13450">
    <property type="entry name" value="NAD_binding_8"/>
    <property type="match status" value="1"/>
</dbReference>
<dbReference type="GO" id="GO:0071949">
    <property type="term" value="F:FAD binding"/>
    <property type="evidence" value="ECO:0007669"/>
    <property type="project" value="InterPro"/>
</dbReference>
<keyword evidence="2" id="KW-0285">Flavoprotein</keyword>
<comment type="similarity">
    <text evidence="1">Belongs to the paxM FAD-dependent monooxygenase family.</text>
</comment>
<evidence type="ECO:0000256" key="3">
    <source>
        <dbReference type="ARBA" id="ARBA00022827"/>
    </source>
</evidence>
<dbReference type="OrthoDB" id="9993796at2759"/>
<evidence type="ECO:0000313" key="8">
    <source>
        <dbReference type="Proteomes" id="UP000799324"/>
    </source>
</evidence>
<dbReference type="InterPro" id="IPR036188">
    <property type="entry name" value="FAD/NAD-bd_sf"/>
</dbReference>
<dbReference type="PRINTS" id="PR00420">
    <property type="entry name" value="RNGMNOXGNASE"/>
</dbReference>
<dbReference type="EMBL" id="MU004587">
    <property type="protein sequence ID" value="KAF2647736.1"/>
    <property type="molecule type" value="Genomic_DNA"/>
</dbReference>
<reference evidence="7" key="1">
    <citation type="journal article" date="2020" name="Stud. Mycol.">
        <title>101 Dothideomycetes genomes: a test case for predicting lifestyles and emergence of pathogens.</title>
        <authorList>
            <person name="Haridas S."/>
            <person name="Albert R."/>
            <person name="Binder M."/>
            <person name="Bloem J."/>
            <person name="Labutti K."/>
            <person name="Salamov A."/>
            <person name="Andreopoulos B."/>
            <person name="Baker S."/>
            <person name="Barry K."/>
            <person name="Bills G."/>
            <person name="Bluhm B."/>
            <person name="Cannon C."/>
            <person name="Castanera R."/>
            <person name="Culley D."/>
            <person name="Daum C."/>
            <person name="Ezra D."/>
            <person name="Gonzalez J."/>
            <person name="Henrissat B."/>
            <person name="Kuo A."/>
            <person name="Liang C."/>
            <person name="Lipzen A."/>
            <person name="Lutzoni F."/>
            <person name="Magnuson J."/>
            <person name="Mondo S."/>
            <person name="Nolan M."/>
            <person name="Ohm R."/>
            <person name="Pangilinan J."/>
            <person name="Park H.-J."/>
            <person name="Ramirez L."/>
            <person name="Alfaro M."/>
            <person name="Sun H."/>
            <person name="Tritt A."/>
            <person name="Yoshinaga Y."/>
            <person name="Zwiers L.-H."/>
            <person name="Turgeon B."/>
            <person name="Goodwin S."/>
            <person name="Spatafora J."/>
            <person name="Crous P."/>
            <person name="Grigoriev I."/>
        </authorList>
    </citation>
    <scope>NUCLEOTIDE SEQUENCE</scope>
    <source>
        <strain evidence="7">CBS 122681</strain>
    </source>
</reference>
<accession>A0A6A6SIV7</accession>
<dbReference type="AlphaFoldDB" id="A0A6A6SIV7"/>
<dbReference type="PANTHER" id="PTHR13789:SF215">
    <property type="entry name" value="FAD-BINDING DOMAIN-CONTAINING PROTEIN-RELATED"/>
    <property type="match status" value="1"/>
</dbReference>
<evidence type="ECO:0000256" key="4">
    <source>
        <dbReference type="ARBA" id="ARBA00023002"/>
    </source>
</evidence>
<evidence type="ECO:0000313" key="7">
    <source>
        <dbReference type="EMBL" id="KAF2647736.1"/>
    </source>
</evidence>
<keyword evidence="8" id="KW-1185">Reference proteome</keyword>
<dbReference type="Pfam" id="PF01494">
    <property type="entry name" value="FAD_binding_3"/>
    <property type="match status" value="1"/>
</dbReference>
<dbReference type="PANTHER" id="PTHR13789">
    <property type="entry name" value="MONOOXYGENASE"/>
    <property type="match status" value="1"/>
</dbReference>
<evidence type="ECO:0000256" key="5">
    <source>
        <dbReference type="ARBA" id="ARBA00023033"/>
    </source>
</evidence>
<dbReference type="SUPFAM" id="SSF51905">
    <property type="entry name" value="FAD/NAD(P)-binding domain"/>
    <property type="match status" value="1"/>
</dbReference>
<dbReference type="GO" id="GO:0004497">
    <property type="term" value="F:monooxygenase activity"/>
    <property type="evidence" value="ECO:0007669"/>
    <property type="project" value="UniProtKB-KW"/>
</dbReference>
<organism evidence="7 8">
    <name type="scientific">Lophiostoma macrostomum CBS 122681</name>
    <dbReference type="NCBI Taxonomy" id="1314788"/>
    <lineage>
        <taxon>Eukaryota</taxon>
        <taxon>Fungi</taxon>
        <taxon>Dikarya</taxon>
        <taxon>Ascomycota</taxon>
        <taxon>Pezizomycotina</taxon>
        <taxon>Dothideomycetes</taxon>
        <taxon>Pleosporomycetidae</taxon>
        <taxon>Pleosporales</taxon>
        <taxon>Lophiostomataceae</taxon>
        <taxon>Lophiostoma</taxon>
    </lineage>
</organism>
<dbReference type="SUPFAM" id="SSF54373">
    <property type="entry name" value="FAD-linked reductases, C-terminal domain"/>
    <property type="match status" value="1"/>
</dbReference>
<gene>
    <name evidence="7" type="ORF">K491DRAFT_709076</name>
</gene>
<dbReference type="InterPro" id="IPR002938">
    <property type="entry name" value="FAD-bd"/>
</dbReference>
<sequence>MPLKIIVVGAGLGGLAAAIALTRAGHYVEVYEKSLFHNEVGAAIHLAPNATRILQPWIRDLQTMNPVICDHLSLWDNKGNFVATPAFTDQLQKKLGIDEPWLLVHRVDLHNALRAKAEESFGGKKPTIHLNSTVDSVDSSTGKVVLEHGHVLQADLVIGADGVHSRTVNSVTSEIQEKKSTGQNCFRFLVPIEKLRADPITNELIDRIGLKGLNAFTSPERRLVLYPCRGGTLINAVMYYPEEEGETAESSWQNAGSQDKLMAQMESFSLELRKLCSMAEDLKDWSLASRDPPPVFYRGKVALIGDAAHPTLPHQGQGGAQALEDAATLGALFTADTRPEQISERLKLYNDIRYEQAVTVLFMSRVGDEYREKVMGDLKRFVPDAKLPENMWLHTWKSFPVKEVEYALKQRGLIPKVNGA</sequence>